<evidence type="ECO:0000313" key="3">
    <source>
        <dbReference type="Proteomes" id="UP001305521"/>
    </source>
</evidence>
<evidence type="ECO:0000313" key="2">
    <source>
        <dbReference type="EMBL" id="WPB84259.1"/>
    </source>
</evidence>
<reference evidence="2 3" key="1">
    <citation type="submission" date="2023-11" db="EMBL/GenBank/DDBJ databases">
        <title>Arctic aerobic anoxygenic photoheterotroph Sediminicoccus rosea KRV36 adapts its photosynthesis to long days of polar summer.</title>
        <authorList>
            <person name="Tomasch J."/>
            <person name="Kopejtka K."/>
            <person name="Bily T."/>
            <person name="Gardiner A.T."/>
            <person name="Gardian Z."/>
            <person name="Shivaramu S."/>
            <person name="Koblizek M."/>
            <person name="Engelhardt F."/>
            <person name="Kaftan D."/>
        </authorList>
    </citation>
    <scope>NUCLEOTIDE SEQUENCE [LARGE SCALE GENOMIC DNA]</scope>
    <source>
        <strain evidence="2 3">R-30</strain>
    </source>
</reference>
<keyword evidence="3" id="KW-1185">Reference proteome</keyword>
<dbReference type="PROSITE" id="PS51257">
    <property type="entry name" value="PROKAR_LIPOPROTEIN"/>
    <property type="match status" value="1"/>
</dbReference>
<evidence type="ECO:0000256" key="1">
    <source>
        <dbReference type="SAM" id="SignalP"/>
    </source>
</evidence>
<accession>A0ABZ0PEY2</accession>
<feature type="chain" id="PRO_5046999425" description="Lipoprotein" evidence="1">
    <location>
        <begin position="24"/>
        <end position="63"/>
    </location>
</feature>
<protein>
    <recommendedName>
        <fullName evidence="4">Lipoprotein</fullName>
    </recommendedName>
</protein>
<sequence>MARLSFQRSARALGVLSLLIGLAACVAPHPRYHGGGYGRGYAYQQPVYRGGYGHHYGPPRRWH</sequence>
<evidence type="ECO:0008006" key="4">
    <source>
        <dbReference type="Google" id="ProtNLM"/>
    </source>
</evidence>
<gene>
    <name evidence="2" type="ORF">R9Z33_19450</name>
</gene>
<keyword evidence="1" id="KW-0732">Signal</keyword>
<feature type="signal peptide" evidence="1">
    <location>
        <begin position="1"/>
        <end position="23"/>
    </location>
</feature>
<dbReference type="Proteomes" id="UP001305521">
    <property type="component" value="Chromosome"/>
</dbReference>
<proteinExistence type="predicted"/>
<dbReference type="RefSeq" id="WP_318648215.1">
    <property type="nucleotide sequence ID" value="NZ_CP137852.1"/>
</dbReference>
<organism evidence="2 3">
    <name type="scientific">Sediminicoccus rosea</name>
    <dbReference type="NCBI Taxonomy" id="1225128"/>
    <lineage>
        <taxon>Bacteria</taxon>
        <taxon>Pseudomonadati</taxon>
        <taxon>Pseudomonadota</taxon>
        <taxon>Alphaproteobacteria</taxon>
        <taxon>Acetobacterales</taxon>
        <taxon>Roseomonadaceae</taxon>
        <taxon>Sediminicoccus</taxon>
    </lineage>
</organism>
<dbReference type="EMBL" id="CP137852">
    <property type="protein sequence ID" value="WPB84259.1"/>
    <property type="molecule type" value="Genomic_DNA"/>
</dbReference>
<name>A0ABZ0PEY2_9PROT</name>